<dbReference type="OrthoDB" id="10550874at2759"/>
<protein>
    <submittedName>
        <fullName evidence="1">Uncharacterized protein</fullName>
    </submittedName>
</protein>
<dbReference type="EMBL" id="KV907496">
    <property type="protein sequence ID" value="OOF98059.1"/>
    <property type="molecule type" value="Genomic_DNA"/>
</dbReference>
<dbReference type="AlphaFoldDB" id="A0A1R3RU85"/>
<reference evidence="2" key="1">
    <citation type="journal article" date="2017" name="Genome Biol.">
        <title>Comparative genomics reveals high biological diversity and specific adaptations in the industrially and medically important fungal genus Aspergillus.</title>
        <authorList>
            <person name="de Vries R.P."/>
            <person name="Riley R."/>
            <person name="Wiebenga A."/>
            <person name="Aguilar-Osorio G."/>
            <person name="Amillis S."/>
            <person name="Uchima C.A."/>
            <person name="Anderluh G."/>
            <person name="Asadollahi M."/>
            <person name="Askin M."/>
            <person name="Barry K."/>
            <person name="Battaglia E."/>
            <person name="Bayram O."/>
            <person name="Benocci T."/>
            <person name="Braus-Stromeyer S.A."/>
            <person name="Caldana C."/>
            <person name="Canovas D."/>
            <person name="Cerqueira G.C."/>
            <person name="Chen F."/>
            <person name="Chen W."/>
            <person name="Choi C."/>
            <person name="Clum A."/>
            <person name="Dos Santos R.A."/>
            <person name="Damasio A.R."/>
            <person name="Diallinas G."/>
            <person name="Emri T."/>
            <person name="Fekete E."/>
            <person name="Flipphi M."/>
            <person name="Freyberg S."/>
            <person name="Gallo A."/>
            <person name="Gournas C."/>
            <person name="Habgood R."/>
            <person name="Hainaut M."/>
            <person name="Harispe M.L."/>
            <person name="Henrissat B."/>
            <person name="Hilden K.S."/>
            <person name="Hope R."/>
            <person name="Hossain A."/>
            <person name="Karabika E."/>
            <person name="Karaffa L."/>
            <person name="Karanyi Z."/>
            <person name="Krasevec N."/>
            <person name="Kuo A."/>
            <person name="Kusch H."/>
            <person name="LaButti K."/>
            <person name="Lagendijk E.L."/>
            <person name="Lapidus A."/>
            <person name="Levasseur A."/>
            <person name="Lindquist E."/>
            <person name="Lipzen A."/>
            <person name="Logrieco A.F."/>
            <person name="MacCabe A."/>
            <person name="Maekelae M.R."/>
            <person name="Malavazi I."/>
            <person name="Melin P."/>
            <person name="Meyer V."/>
            <person name="Mielnichuk N."/>
            <person name="Miskei M."/>
            <person name="Molnar A.P."/>
            <person name="Mule G."/>
            <person name="Ngan C.Y."/>
            <person name="Orejas M."/>
            <person name="Orosz E."/>
            <person name="Ouedraogo J.P."/>
            <person name="Overkamp K.M."/>
            <person name="Park H.-S."/>
            <person name="Perrone G."/>
            <person name="Piumi F."/>
            <person name="Punt P.J."/>
            <person name="Ram A.F."/>
            <person name="Ramon A."/>
            <person name="Rauscher S."/>
            <person name="Record E."/>
            <person name="Riano-Pachon D.M."/>
            <person name="Robert V."/>
            <person name="Roehrig J."/>
            <person name="Ruller R."/>
            <person name="Salamov A."/>
            <person name="Salih N.S."/>
            <person name="Samson R.A."/>
            <person name="Sandor E."/>
            <person name="Sanguinetti M."/>
            <person name="Schuetze T."/>
            <person name="Sepcic K."/>
            <person name="Shelest E."/>
            <person name="Sherlock G."/>
            <person name="Sophianopoulou V."/>
            <person name="Squina F.M."/>
            <person name="Sun H."/>
            <person name="Susca A."/>
            <person name="Todd R.B."/>
            <person name="Tsang A."/>
            <person name="Unkles S.E."/>
            <person name="van de Wiele N."/>
            <person name="van Rossen-Uffink D."/>
            <person name="Oliveira J.V."/>
            <person name="Vesth T.C."/>
            <person name="Visser J."/>
            <person name="Yu J.-H."/>
            <person name="Zhou M."/>
            <person name="Andersen M.R."/>
            <person name="Archer D.B."/>
            <person name="Baker S.E."/>
            <person name="Benoit I."/>
            <person name="Brakhage A.A."/>
            <person name="Braus G.H."/>
            <person name="Fischer R."/>
            <person name="Frisvad J.C."/>
            <person name="Goldman G.H."/>
            <person name="Houbraken J."/>
            <person name="Oakley B."/>
            <person name="Pocsi I."/>
            <person name="Scazzocchio C."/>
            <person name="Seiboth B."/>
            <person name="vanKuyk P.A."/>
            <person name="Wortman J."/>
            <person name="Dyer P.S."/>
            <person name="Grigoriev I.V."/>
        </authorList>
    </citation>
    <scope>NUCLEOTIDE SEQUENCE [LARGE SCALE GENOMIC DNA]</scope>
    <source>
        <strain evidence="2">ITEM 5010</strain>
    </source>
</reference>
<dbReference type="VEuPathDB" id="FungiDB:ASPCADRAFT_3124"/>
<evidence type="ECO:0000313" key="2">
    <source>
        <dbReference type="Proteomes" id="UP000188318"/>
    </source>
</evidence>
<gene>
    <name evidence="1" type="ORF">ASPCADRAFT_3124</name>
</gene>
<name>A0A1R3RU85_ASPC5</name>
<proteinExistence type="predicted"/>
<accession>A0A1R3RU85</accession>
<evidence type="ECO:0000313" key="1">
    <source>
        <dbReference type="EMBL" id="OOF98059.1"/>
    </source>
</evidence>
<keyword evidence="2" id="KW-1185">Reference proteome</keyword>
<sequence length="138" mass="16279">MAQLAEPDFIPRCPLDDFFNPGTYPWCIAKDHGLYDPKAIYLWSYTSGEIKFCFRTGLQDMFYLGSFLTRGVVKVLEPRALEEIVTLLYTGKEKELTTIIVPEVPMTWEQLEAELPKSDEETDEWDFLKTWWYYRENS</sequence>
<dbReference type="Proteomes" id="UP000188318">
    <property type="component" value="Unassembled WGS sequence"/>
</dbReference>
<organism evidence="1 2">
    <name type="scientific">Aspergillus carbonarius (strain ITEM 5010)</name>
    <dbReference type="NCBI Taxonomy" id="602072"/>
    <lineage>
        <taxon>Eukaryota</taxon>
        <taxon>Fungi</taxon>
        <taxon>Dikarya</taxon>
        <taxon>Ascomycota</taxon>
        <taxon>Pezizomycotina</taxon>
        <taxon>Eurotiomycetes</taxon>
        <taxon>Eurotiomycetidae</taxon>
        <taxon>Eurotiales</taxon>
        <taxon>Aspergillaceae</taxon>
        <taxon>Aspergillus</taxon>
        <taxon>Aspergillus subgen. Circumdati</taxon>
    </lineage>
</organism>